<keyword evidence="1" id="KW-0812">Transmembrane</keyword>
<keyword evidence="1" id="KW-0472">Membrane</keyword>
<dbReference type="EMBL" id="JAHXPT010000003">
    <property type="protein sequence ID" value="MBW6409671.1"/>
    <property type="molecule type" value="Genomic_DNA"/>
</dbReference>
<keyword evidence="1" id="KW-1133">Transmembrane helix</keyword>
<protein>
    <submittedName>
        <fullName evidence="2">MetS family NSS transporter small subunit</fullName>
    </submittedName>
</protein>
<keyword evidence="3" id="KW-1185">Reference proteome</keyword>
<accession>A0ABS7ALY7</accession>
<dbReference type="Proteomes" id="UP001519921">
    <property type="component" value="Unassembled WGS sequence"/>
</dbReference>
<dbReference type="RefSeq" id="WP_219778718.1">
    <property type="nucleotide sequence ID" value="NZ_JAHXPT010000003.1"/>
</dbReference>
<comment type="caution">
    <text evidence="2">The sequence shown here is derived from an EMBL/GenBank/DDBJ whole genome shotgun (WGS) entry which is preliminary data.</text>
</comment>
<organism evidence="2 3">
    <name type="scientific">Clostridium weizhouense</name>
    <dbReference type="NCBI Taxonomy" id="2859781"/>
    <lineage>
        <taxon>Bacteria</taxon>
        <taxon>Bacillati</taxon>
        <taxon>Bacillota</taxon>
        <taxon>Clostridia</taxon>
        <taxon>Eubacteriales</taxon>
        <taxon>Clostridiaceae</taxon>
        <taxon>Clostridium</taxon>
    </lineage>
</organism>
<evidence type="ECO:0000313" key="3">
    <source>
        <dbReference type="Proteomes" id="UP001519921"/>
    </source>
</evidence>
<name>A0ABS7ALY7_9CLOT</name>
<feature type="transmembrane region" description="Helical" evidence="1">
    <location>
        <begin position="6"/>
        <end position="28"/>
    </location>
</feature>
<dbReference type="NCBIfam" id="NF033493">
    <property type="entry name" value="MetS_like_NSS"/>
    <property type="match status" value="1"/>
</dbReference>
<gene>
    <name evidence="2" type="ORF">KYD98_06165</name>
</gene>
<evidence type="ECO:0000256" key="1">
    <source>
        <dbReference type="SAM" id="Phobius"/>
    </source>
</evidence>
<reference evidence="2 3" key="1">
    <citation type="submission" date="2021-07" db="EMBL/GenBank/DDBJ databases">
        <title>Clostridium weizhouense sp. nov., an anaerobic bacterium isolated from activated sludge of Petroleum wastewater.</title>
        <authorList>
            <person name="Li Q."/>
        </authorList>
    </citation>
    <scope>NUCLEOTIDE SEQUENCE [LARGE SCALE GENOMIC DNA]</scope>
    <source>
        <strain evidence="2 3">YB-6</strain>
    </source>
</reference>
<proteinExistence type="predicted"/>
<sequence length="34" mass="3646">MTGQAVSFLLLGATILWGGLMLTLGITIKNEKVR</sequence>
<evidence type="ECO:0000313" key="2">
    <source>
        <dbReference type="EMBL" id="MBW6409671.1"/>
    </source>
</evidence>